<evidence type="ECO:0000256" key="1">
    <source>
        <dbReference type="ARBA" id="ARBA00001971"/>
    </source>
</evidence>
<keyword evidence="12" id="KW-0472">Membrane</keyword>
<dbReference type="AlphaFoldDB" id="A0AAD7IMF0"/>
<evidence type="ECO:0000256" key="9">
    <source>
        <dbReference type="ARBA" id="ARBA00023002"/>
    </source>
</evidence>
<keyword evidence="10 13" id="KW-0408">Iron</keyword>
<evidence type="ECO:0000256" key="4">
    <source>
        <dbReference type="ARBA" id="ARBA00010617"/>
    </source>
</evidence>
<keyword evidence="5 13" id="KW-0349">Heme</keyword>
<keyword evidence="8" id="KW-1133">Transmembrane helix</keyword>
<dbReference type="PRINTS" id="PR00465">
    <property type="entry name" value="EP450IV"/>
</dbReference>
<comment type="caution">
    <text evidence="14">The sequence shown here is derived from an EMBL/GenBank/DDBJ whole genome shotgun (WGS) entry which is preliminary data.</text>
</comment>
<evidence type="ECO:0000256" key="12">
    <source>
        <dbReference type="ARBA" id="ARBA00023136"/>
    </source>
</evidence>
<evidence type="ECO:0000313" key="15">
    <source>
        <dbReference type="Proteomes" id="UP001215280"/>
    </source>
</evidence>
<accession>A0AAD7IMF0</accession>
<evidence type="ECO:0000256" key="7">
    <source>
        <dbReference type="ARBA" id="ARBA00022723"/>
    </source>
</evidence>
<evidence type="ECO:0000313" key="14">
    <source>
        <dbReference type="EMBL" id="KAJ7746490.1"/>
    </source>
</evidence>
<dbReference type="CDD" id="cd11069">
    <property type="entry name" value="CYP_FUM15-like"/>
    <property type="match status" value="1"/>
</dbReference>
<gene>
    <name evidence="14" type="ORF">DFH07DRAFT_832759</name>
</gene>
<sequence>MHSTELVASIIGTLGAYALYRLLKAFYQEFTSPLSSVPGPSAPENWLIGHRADLQKLVENGEEGQWTEKYGRTMRTKTIFGFSELYTTDARAVHHVLTHDYIYQKSPIARYVLGRLVGPGVLVVEEDVHKQQRKILNPAFGPQQIRALTEIFVEKSKQLRDIWASQAAVNGGVARVQIIPWLTKATLDMIGLAGFNYNFNSLGNEGTRDELQEAFEALSVAGGTPGKQPIMAILKSLIPAFRIIPTKTDTMIENSQEVMNRIGRKLMNDSKEEIARGVTSETGRSRDLFSLLVRANTSKDIPESQRLSDADVLAQVPTFLVAGHETTSTAATWALFALAQNPGTQTRLRNELLTLDTDTPSMDELNGLQYLDSVVRETLRLHTPVVASQRMAMRDDVIPLGTSFTDRNGIIHESIRLKKGQTVLMPMLVMNRDPAIWGPDARQFIPERWQRSPPISTSIPGIWGQMLTFLGGPRACIGFRFSLVELKALLFTLVRALEFELAVSAADIGCIETPIVQQPVLRSDRAAGNQMPLLIKPFDRSSAI</sequence>
<dbReference type="Proteomes" id="UP001215280">
    <property type="component" value="Unassembled WGS sequence"/>
</dbReference>
<keyword evidence="9" id="KW-0560">Oxidoreductase</keyword>
<dbReference type="GO" id="GO:0016020">
    <property type="term" value="C:membrane"/>
    <property type="evidence" value="ECO:0007669"/>
    <property type="project" value="UniProtKB-SubCell"/>
</dbReference>
<dbReference type="Pfam" id="PF00067">
    <property type="entry name" value="p450"/>
    <property type="match status" value="1"/>
</dbReference>
<evidence type="ECO:0000256" key="6">
    <source>
        <dbReference type="ARBA" id="ARBA00022692"/>
    </source>
</evidence>
<evidence type="ECO:0000256" key="2">
    <source>
        <dbReference type="ARBA" id="ARBA00004370"/>
    </source>
</evidence>
<evidence type="ECO:0000256" key="8">
    <source>
        <dbReference type="ARBA" id="ARBA00022989"/>
    </source>
</evidence>
<dbReference type="InterPro" id="IPR050121">
    <property type="entry name" value="Cytochrome_P450_monoxygenase"/>
</dbReference>
<dbReference type="GO" id="GO:0004497">
    <property type="term" value="F:monooxygenase activity"/>
    <property type="evidence" value="ECO:0007669"/>
    <property type="project" value="UniProtKB-KW"/>
</dbReference>
<feature type="binding site" description="axial binding residue" evidence="13">
    <location>
        <position position="476"/>
    </location>
    <ligand>
        <name>heme</name>
        <dbReference type="ChEBI" id="CHEBI:30413"/>
    </ligand>
    <ligandPart>
        <name>Fe</name>
        <dbReference type="ChEBI" id="CHEBI:18248"/>
    </ligandPart>
</feature>
<name>A0AAD7IMF0_9AGAR</name>
<dbReference type="GO" id="GO:0016705">
    <property type="term" value="F:oxidoreductase activity, acting on paired donors, with incorporation or reduction of molecular oxygen"/>
    <property type="evidence" value="ECO:0007669"/>
    <property type="project" value="InterPro"/>
</dbReference>
<proteinExistence type="inferred from homology"/>
<dbReference type="SUPFAM" id="SSF48264">
    <property type="entry name" value="Cytochrome P450"/>
    <property type="match status" value="1"/>
</dbReference>
<dbReference type="PANTHER" id="PTHR24305">
    <property type="entry name" value="CYTOCHROME P450"/>
    <property type="match status" value="1"/>
</dbReference>
<dbReference type="GO" id="GO:0005506">
    <property type="term" value="F:iron ion binding"/>
    <property type="evidence" value="ECO:0007669"/>
    <property type="project" value="InterPro"/>
</dbReference>
<dbReference type="PRINTS" id="PR00385">
    <property type="entry name" value="P450"/>
</dbReference>
<evidence type="ECO:0000256" key="5">
    <source>
        <dbReference type="ARBA" id="ARBA00022617"/>
    </source>
</evidence>
<dbReference type="Gene3D" id="1.10.630.10">
    <property type="entry name" value="Cytochrome P450"/>
    <property type="match status" value="1"/>
</dbReference>
<reference evidence="14" key="1">
    <citation type="submission" date="2023-03" db="EMBL/GenBank/DDBJ databases">
        <title>Massive genome expansion in bonnet fungi (Mycena s.s.) driven by repeated elements and novel gene families across ecological guilds.</title>
        <authorList>
            <consortium name="Lawrence Berkeley National Laboratory"/>
            <person name="Harder C.B."/>
            <person name="Miyauchi S."/>
            <person name="Viragh M."/>
            <person name="Kuo A."/>
            <person name="Thoen E."/>
            <person name="Andreopoulos B."/>
            <person name="Lu D."/>
            <person name="Skrede I."/>
            <person name="Drula E."/>
            <person name="Henrissat B."/>
            <person name="Morin E."/>
            <person name="Kohler A."/>
            <person name="Barry K."/>
            <person name="LaButti K."/>
            <person name="Morin E."/>
            <person name="Salamov A."/>
            <person name="Lipzen A."/>
            <person name="Mereny Z."/>
            <person name="Hegedus B."/>
            <person name="Baldrian P."/>
            <person name="Stursova M."/>
            <person name="Weitz H."/>
            <person name="Taylor A."/>
            <person name="Grigoriev I.V."/>
            <person name="Nagy L.G."/>
            <person name="Martin F."/>
            <person name="Kauserud H."/>
        </authorList>
    </citation>
    <scope>NUCLEOTIDE SEQUENCE</scope>
    <source>
        <strain evidence="14">CBHHK188m</strain>
    </source>
</reference>
<dbReference type="EMBL" id="JARJLG010000098">
    <property type="protein sequence ID" value="KAJ7746490.1"/>
    <property type="molecule type" value="Genomic_DNA"/>
</dbReference>
<dbReference type="InterPro" id="IPR001128">
    <property type="entry name" value="Cyt_P450"/>
</dbReference>
<comment type="similarity">
    <text evidence="4">Belongs to the cytochrome P450 family.</text>
</comment>
<comment type="subcellular location">
    <subcellularLocation>
        <location evidence="2">Membrane</location>
    </subcellularLocation>
</comment>
<evidence type="ECO:0000256" key="13">
    <source>
        <dbReference type="PIRSR" id="PIRSR602403-1"/>
    </source>
</evidence>
<protein>
    <submittedName>
        <fullName evidence="14">Cytochrome P450</fullName>
    </submittedName>
</protein>
<dbReference type="InterPro" id="IPR002403">
    <property type="entry name" value="Cyt_P450_E_grp-IV"/>
</dbReference>
<dbReference type="PANTHER" id="PTHR24305:SF166">
    <property type="entry name" value="CYTOCHROME P450 12A4, MITOCHONDRIAL-RELATED"/>
    <property type="match status" value="1"/>
</dbReference>
<keyword evidence="15" id="KW-1185">Reference proteome</keyword>
<keyword evidence="11" id="KW-0503">Monooxygenase</keyword>
<keyword evidence="7 13" id="KW-0479">Metal-binding</keyword>
<evidence type="ECO:0000256" key="11">
    <source>
        <dbReference type="ARBA" id="ARBA00023033"/>
    </source>
</evidence>
<evidence type="ECO:0000256" key="3">
    <source>
        <dbReference type="ARBA" id="ARBA00004721"/>
    </source>
</evidence>
<dbReference type="InterPro" id="IPR036396">
    <property type="entry name" value="Cyt_P450_sf"/>
</dbReference>
<comment type="cofactor">
    <cofactor evidence="1 13">
        <name>heme</name>
        <dbReference type="ChEBI" id="CHEBI:30413"/>
    </cofactor>
</comment>
<dbReference type="GO" id="GO:0020037">
    <property type="term" value="F:heme binding"/>
    <property type="evidence" value="ECO:0007669"/>
    <property type="project" value="InterPro"/>
</dbReference>
<evidence type="ECO:0000256" key="10">
    <source>
        <dbReference type="ARBA" id="ARBA00023004"/>
    </source>
</evidence>
<organism evidence="14 15">
    <name type="scientific">Mycena maculata</name>
    <dbReference type="NCBI Taxonomy" id="230809"/>
    <lineage>
        <taxon>Eukaryota</taxon>
        <taxon>Fungi</taxon>
        <taxon>Dikarya</taxon>
        <taxon>Basidiomycota</taxon>
        <taxon>Agaricomycotina</taxon>
        <taxon>Agaricomycetes</taxon>
        <taxon>Agaricomycetidae</taxon>
        <taxon>Agaricales</taxon>
        <taxon>Marasmiineae</taxon>
        <taxon>Mycenaceae</taxon>
        <taxon>Mycena</taxon>
    </lineage>
</organism>
<keyword evidence="6" id="KW-0812">Transmembrane</keyword>
<comment type="pathway">
    <text evidence="3">Secondary metabolite biosynthesis; terpenoid biosynthesis.</text>
</comment>